<sequence length="368" mass="40267">MIKIDYYEALGVERGADGTTIKKAYRKKAYEYHPDKNPDNPEAEEKFKEAAEAYEVLSDEEKRSLYDRFGHDGLKRSGFSGFQGFDDIFSSFGDIFEDFFGFGGGRQGGGTHAQQGANLRYDMEIEFLDAAHGMEKEVEVEKFVLCGECEGSRSAPGKDPVICAQCNGTGKVTRSQGFFAIAVACPLCHGEGVKVTHPCKKCDGMGQVPEKKKLLIKTPGGVDTGSKLRLRGEGEPGRNGGPPGDLYVVLHVKESDIFKRYDYDVVVDVPVTFSQAALGVDLKIPGLDGEIDFTVPAGAQSEALHRISGEGIERLNSYGRGDLIAHIIVKTPDKLTGEQERLLRELAEEEGSSVRPHQKGFFEKITGK</sequence>
<evidence type="ECO:0000259" key="8">
    <source>
        <dbReference type="PROSITE" id="PS51188"/>
    </source>
</evidence>
<dbReference type="InterPro" id="IPR018253">
    <property type="entry name" value="DnaJ_domain_CS"/>
</dbReference>
<name>A0A3B1C6R3_9ZZZZ</name>
<dbReference type="NCBIfam" id="TIGR02349">
    <property type="entry name" value="DnaJ_bact"/>
    <property type="match status" value="1"/>
</dbReference>
<dbReference type="PANTHER" id="PTHR43096">
    <property type="entry name" value="DNAJ HOMOLOG 1, MITOCHONDRIAL-RELATED"/>
    <property type="match status" value="1"/>
</dbReference>
<dbReference type="SMART" id="SM00271">
    <property type="entry name" value="DnaJ"/>
    <property type="match status" value="1"/>
</dbReference>
<dbReference type="PROSITE" id="PS00636">
    <property type="entry name" value="DNAJ_1"/>
    <property type="match status" value="1"/>
</dbReference>
<dbReference type="PANTHER" id="PTHR43096:SF10">
    <property type="entry name" value="CHAPERONE PROTEIN DNAJ A6, CHLOROPLASTIC"/>
    <property type="match status" value="1"/>
</dbReference>
<dbReference type="InterPro" id="IPR036410">
    <property type="entry name" value="HSP_DnaJ_Cys-rich_dom_sf"/>
</dbReference>
<dbReference type="PROSITE" id="PS51188">
    <property type="entry name" value="ZF_CR"/>
    <property type="match status" value="1"/>
</dbReference>
<proteinExistence type="inferred from homology"/>
<evidence type="ECO:0000256" key="4">
    <source>
        <dbReference type="ARBA" id="ARBA00022833"/>
    </source>
</evidence>
<dbReference type="InterPro" id="IPR008971">
    <property type="entry name" value="HSP40/DnaJ_pept-bd"/>
</dbReference>
<accession>A0A3B1C6R3</accession>
<evidence type="ECO:0000256" key="6">
    <source>
        <dbReference type="SAM" id="MobiDB-lite"/>
    </source>
</evidence>
<dbReference type="SUPFAM" id="SSF49493">
    <property type="entry name" value="HSP40/DnaJ peptide-binding domain"/>
    <property type="match status" value="2"/>
</dbReference>
<dbReference type="GO" id="GO:0051082">
    <property type="term" value="F:unfolded protein binding"/>
    <property type="evidence" value="ECO:0007669"/>
    <property type="project" value="InterPro"/>
</dbReference>
<dbReference type="InterPro" id="IPR012724">
    <property type="entry name" value="DnaJ"/>
</dbReference>
<dbReference type="GO" id="GO:0005524">
    <property type="term" value="F:ATP binding"/>
    <property type="evidence" value="ECO:0007669"/>
    <property type="project" value="InterPro"/>
</dbReference>
<dbReference type="FunFam" id="2.60.260.20:FF:000005">
    <property type="entry name" value="Chaperone protein dnaJ 1, mitochondrial"/>
    <property type="match status" value="1"/>
</dbReference>
<dbReference type="NCBIfam" id="NF008035">
    <property type="entry name" value="PRK10767.1"/>
    <property type="match status" value="1"/>
</dbReference>
<dbReference type="PRINTS" id="PR00625">
    <property type="entry name" value="JDOMAIN"/>
</dbReference>
<dbReference type="SUPFAM" id="SSF46565">
    <property type="entry name" value="Chaperone J-domain"/>
    <property type="match status" value="1"/>
</dbReference>
<dbReference type="CDD" id="cd10747">
    <property type="entry name" value="DnaJ_C"/>
    <property type="match status" value="1"/>
</dbReference>
<dbReference type="InterPro" id="IPR001623">
    <property type="entry name" value="DnaJ_domain"/>
</dbReference>
<dbReference type="InterPro" id="IPR036869">
    <property type="entry name" value="J_dom_sf"/>
</dbReference>
<dbReference type="Pfam" id="PF00226">
    <property type="entry name" value="DnaJ"/>
    <property type="match status" value="1"/>
</dbReference>
<evidence type="ECO:0000313" key="9">
    <source>
        <dbReference type="EMBL" id="VAX18550.1"/>
    </source>
</evidence>
<evidence type="ECO:0000256" key="1">
    <source>
        <dbReference type="ARBA" id="ARBA00022723"/>
    </source>
</evidence>
<keyword evidence="1" id="KW-0479">Metal-binding</keyword>
<dbReference type="HAMAP" id="MF_01152">
    <property type="entry name" value="DnaJ"/>
    <property type="match status" value="1"/>
</dbReference>
<dbReference type="Pfam" id="PF01556">
    <property type="entry name" value="DnaJ_C"/>
    <property type="match status" value="1"/>
</dbReference>
<evidence type="ECO:0000256" key="3">
    <source>
        <dbReference type="ARBA" id="ARBA00022771"/>
    </source>
</evidence>
<evidence type="ECO:0000256" key="2">
    <source>
        <dbReference type="ARBA" id="ARBA00022737"/>
    </source>
</evidence>
<keyword evidence="5" id="KW-0143">Chaperone</keyword>
<evidence type="ECO:0000259" key="7">
    <source>
        <dbReference type="PROSITE" id="PS50076"/>
    </source>
</evidence>
<dbReference type="Gene3D" id="2.10.230.10">
    <property type="entry name" value="Heat shock protein DnaJ, cysteine-rich domain"/>
    <property type="match status" value="1"/>
</dbReference>
<feature type="domain" description="CR-type" evidence="8">
    <location>
        <begin position="133"/>
        <end position="211"/>
    </location>
</feature>
<dbReference type="SUPFAM" id="SSF57938">
    <property type="entry name" value="DnaJ/Hsp40 cysteine-rich domain"/>
    <property type="match status" value="1"/>
</dbReference>
<keyword evidence="4" id="KW-0862">Zinc</keyword>
<dbReference type="EMBL" id="UOGA01000127">
    <property type="protein sequence ID" value="VAX18550.1"/>
    <property type="molecule type" value="Genomic_DNA"/>
</dbReference>
<dbReference type="GO" id="GO:0031072">
    <property type="term" value="F:heat shock protein binding"/>
    <property type="evidence" value="ECO:0007669"/>
    <property type="project" value="InterPro"/>
</dbReference>
<feature type="domain" description="J" evidence="7">
    <location>
        <begin position="5"/>
        <end position="70"/>
    </location>
</feature>
<keyword evidence="2" id="KW-0677">Repeat</keyword>
<dbReference type="InterPro" id="IPR001305">
    <property type="entry name" value="HSP_DnaJ_Cys-rich_dom"/>
</dbReference>
<dbReference type="CDD" id="cd10719">
    <property type="entry name" value="DnaJ_zf"/>
    <property type="match status" value="1"/>
</dbReference>
<dbReference type="FunFam" id="2.10.230.10:FF:000002">
    <property type="entry name" value="Molecular chaperone DnaJ"/>
    <property type="match status" value="1"/>
</dbReference>
<dbReference type="Pfam" id="PF00684">
    <property type="entry name" value="DnaJ_CXXCXGXG"/>
    <property type="match status" value="1"/>
</dbReference>
<dbReference type="AlphaFoldDB" id="A0A3B1C6R3"/>
<dbReference type="Gene3D" id="2.60.260.20">
    <property type="entry name" value="Urease metallochaperone UreE, N-terminal domain"/>
    <property type="match status" value="2"/>
</dbReference>
<dbReference type="FunFam" id="1.10.287.110:FF:000034">
    <property type="entry name" value="Chaperone protein DnaJ"/>
    <property type="match status" value="1"/>
</dbReference>
<gene>
    <name evidence="9" type="ORF">MNBD_NITROSPINAE04-1083</name>
</gene>
<dbReference type="GO" id="GO:0042026">
    <property type="term" value="P:protein refolding"/>
    <property type="evidence" value="ECO:0007669"/>
    <property type="project" value="TreeGrafter"/>
</dbReference>
<dbReference type="GO" id="GO:0008270">
    <property type="term" value="F:zinc ion binding"/>
    <property type="evidence" value="ECO:0007669"/>
    <property type="project" value="UniProtKB-KW"/>
</dbReference>
<dbReference type="PROSITE" id="PS50076">
    <property type="entry name" value="DNAJ_2"/>
    <property type="match status" value="1"/>
</dbReference>
<dbReference type="InterPro" id="IPR002939">
    <property type="entry name" value="DnaJ_C"/>
</dbReference>
<feature type="region of interest" description="Disordered" evidence="6">
    <location>
        <begin position="348"/>
        <end position="368"/>
    </location>
</feature>
<dbReference type="GO" id="GO:0009408">
    <property type="term" value="P:response to heat"/>
    <property type="evidence" value="ECO:0007669"/>
    <property type="project" value="InterPro"/>
</dbReference>
<dbReference type="GO" id="GO:0005737">
    <property type="term" value="C:cytoplasm"/>
    <property type="evidence" value="ECO:0007669"/>
    <property type="project" value="TreeGrafter"/>
</dbReference>
<keyword evidence="3" id="KW-0863">Zinc-finger</keyword>
<protein>
    <submittedName>
        <fullName evidence="9">Chaperone protein DnaJ</fullName>
    </submittedName>
</protein>
<evidence type="ECO:0000256" key="5">
    <source>
        <dbReference type="ARBA" id="ARBA00023186"/>
    </source>
</evidence>
<reference evidence="9" key="1">
    <citation type="submission" date="2018-06" db="EMBL/GenBank/DDBJ databases">
        <authorList>
            <person name="Zhirakovskaya E."/>
        </authorList>
    </citation>
    <scope>NUCLEOTIDE SEQUENCE</scope>
</reference>
<dbReference type="CDD" id="cd06257">
    <property type="entry name" value="DnaJ"/>
    <property type="match status" value="1"/>
</dbReference>
<organism evidence="9">
    <name type="scientific">hydrothermal vent metagenome</name>
    <dbReference type="NCBI Taxonomy" id="652676"/>
    <lineage>
        <taxon>unclassified sequences</taxon>
        <taxon>metagenomes</taxon>
        <taxon>ecological metagenomes</taxon>
    </lineage>
</organism>
<dbReference type="Gene3D" id="1.10.287.110">
    <property type="entry name" value="DnaJ domain"/>
    <property type="match status" value="1"/>
</dbReference>